<proteinExistence type="predicted"/>
<dbReference type="Proteomes" id="UP000050544">
    <property type="component" value="Unassembled WGS sequence"/>
</dbReference>
<dbReference type="PANTHER" id="PTHR12126:SF11">
    <property type="entry name" value="NADH DEHYDROGENASE [UBIQUINONE] 1 ALPHA SUBCOMPLEX SUBUNIT 9, MITOCHONDRIAL"/>
    <property type="match status" value="1"/>
</dbReference>
<reference evidence="2 3" key="1">
    <citation type="submission" date="2015-07" db="EMBL/GenBank/DDBJ databases">
        <title>Whole genome sequence of Thermanaerothrix daxensis DSM 23592.</title>
        <authorList>
            <person name="Hemp J."/>
            <person name="Ward L.M."/>
            <person name="Pace L.A."/>
            <person name="Fischer W.W."/>
        </authorList>
    </citation>
    <scope>NUCLEOTIDE SEQUENCE [LARGE SCALE GENOMIC DNA]</scope>
    <source>
        <strain evidence="2 3">GNS-1</strain>
    </source>
</reference>
<feature type="domain" description="NAD(P)-binding" evidence="1">
    <location>
        <begin position="6"/>
        <end position="146"/>
    </location>
</feature>
<protein>
    <recommendedName>
        <fullName evidence="1">NAD(P)-binding domain-containing protein</fullName>
    </recommendedName>
</protein>
<dbReference type="SUPFAM" id="SSF51735">
    <property type="entry name" value="NAD(P)-binding Rossmann-fold domains"/>
    <property type="match status" value="1"/>
</dbReference>
<accession>A0A0N8GQ72</accession>
<dbReference type="EMBL" id="LGKO01000005">
    <property type="protein sequence ID" value="KPL82890.1"/>
    <property type="molecule type" value="Genomic_DNA"/>
</dbReference>
<evidence type="ECO:0000313" key="3">
    <source>
        <dbReference type="Proteomes" id="UP000050544"/>
    </source>
</evidence>
<dbReference type="RefSeq" id="WP_054522457.1">
    <property type="nucleotide sequence ID" value="NZ_LGKO01000005.1"/>
</dbReference>
<dbReference type="InterPro" id="IPR016040">
    <property type="entry name" value="NAD(P)-bd_dom"/>
</dbReference>
<evidence type="ECO:0000313" key="2">
    <source>
        <dbReference type="EMBL" id="KPL82890.1"/>
    </source>
</evidence>
<dbReference type="GO" id="GO:0044877">
    <property type="term" value="F:protein-containing complex binding"/>
    <property type="evidence" value="ECO:0007669"/>
    <property type="project" value="TreeGrafter"/>
</dbReference>
<dbReference type="STRING" id="869279.SE15_12690"/>
<dbReference type="AlphaFoldDB" id="A0A0N8GQ72"/>
<dbReference type="InterPro" id="IPR036291">
    <property type="entry name" value="NAD(P)-bd_dom_sf"/>
</dbReference>
<sequence>MILVTGATGFVGQALVRHLVARRRPIRLLLRPGRKSLQLPKGVPIDAVVCDLGDERALAAALRGVTHIIHLIGAERESSRASFERVDVRATRALAEAAAKAGVRRLVYLSHLGANRASAFPLLKAKGIAEALVINSGVPYTILRSAVTYGPGDQFITGLATLLRRTPGFFLMPGDGEMLLQPLWIGDLVEALDIALEYPPLENQVISIGGPEYLSLRQIVGQIMDTLHLKRWVINIPLGSLKILALILDQWRGFPMSIYWLDYLSSDRTTSLDSLPRVFGIIPARFHQQITFLTRSLNPSAGWLGTQEAL</sequence>
<keyword evidence="3" id="KW-1185">Reference proteome</keyword>
<comment type="caution">
    <text evidence="2">The sequence shown here is derived from an EMBL/GenBank/DDBJ whole genome shotgun (WGS) entry which is preliminary data.</text>
</comment>
<gene>
    <name evidence="2" type="ORF">SE15_12690</name>
</gene>
<evidence type="ECO:0000259" key="1">
    <source>
        <dbReference type="Pfam" id="PF13460"/>
    </source>
</evidence>
<dbReference type="InterPro" id="IPR051207">
    <property type="entry name" value="ComplexI_NDUFA9_subunit"/>
</dbReference>
<dbReference type="Gene3D" id="3.40.50.720">
    <property type="entry name" value="NAD(P)-binding Rossmann-like Domain"/>
    <property type="match status" value="1"/>
</dbReference>
<name>A0A0N8GQ72_9CHLR</name>
<organism evidence="2 3">
    <name type="scientific">Thermanaerothrix daxensis</name>
    <dbReference type="NCBI Taxonomy" id="869279"/>
    <lineage>
        <taxon>Bacteria</taxon>
        <taxon>Bacillati</taxon>
        <taxon>Chloroflexota</taxon>
        <taxon>Anaerolineae</taxon>
        <taxon>Anaerolineales</taxon>
        <taxon>Anaerolineaceae</taxon>
        <taxon>Thermanaerothrix</taxon>
    </lineage>
</organism>
<dbReference type="OrthoDB" id="9809586at2"/>
<dbReference type="PANTHER" id="PTHR12126">
    <property type="entry name" value="NADH-UBIQUINONE OXIDOREDUCTASE 39 KDA SUBUNIT-RELATED"/>
    <property type="match status" value="1"/>
</dbReference>
<dbReference type="Pfam" id="PF13460">
    <property type="entry name" value="NAD_binding_10"/>
    <property type="match status" value="1"/>
</dbReference>